<evidence type="ECO:0008006" key="5">
    <source>
        <dbReference type="Google" id="ProtNLM"/>
    </source>
</evidence>
<feature type="compositionally biased region" description="Basic and acidic residues" evidence="1">
    <location>
        <begin position="25"/>
        <end position="39"/>
    </location>
</feature>
<keyword evidence="4" id="KW-1185">Reference proteome</keyword>
<dbReference type="EMBL" id="FOUB01000011">
    <property type="protein sequence ID" value="SFM04627.1"/>
    <property type="molecule type" value="Genomic_DNA"/>
</dbReference>
<proteinExistence type="predicted"/>
<dbReference type="Proteomes" id="UP000183287">
    <property type="component" value="Unassembled WGS sequence"/>
</dbReference>
<keyword evidence="2" id="KW-0732">Signal</keyword>
<dbReference type="OrthoDB" id="332216at2"/>
<evidence type="ECO:0000313" key="4">
    <source>
        <dbReference type="Proteomes" id="UP000183287"/>
    </source>
</evidence>
<sequence>MNIQTLALAFALTIITIPLAFAGSDHDHGHSHSHGDNTHTHSHGSQTKKLNDKGALAAASEGVAAIIEQKQPVEGELLDEAWGNTPEEGKKISKKGKGYYIVSFDNKVSNKALYVLMSDTGEIYDANYSGKFDGLKN</sequence>
<evidence type="ECO:0000256" key="2">
    <source>
        <dbReference type="SAM" id="SignalP"/>
    </source>
</evidence>
<evidence type="ECO:0000313" key="3">
    <source>
        <dbReference type="EMBL" id="SFM04627.1"/>
    </source>
</evidence>
<feature type="signal peptide" evidence="2">
    <location>
        <begin position="1"/>
        <end position="22"/>
    </location>
</feature>
<dbReference type="AlphaFoldDB" id="A0A1I4MNL5"/>
<name>A0A1I4MNL5_9PROT</name>
<gene>
    <name evidence="3" type="ORF">SAMN05421863_10114</name>
</gene>
<feature type="region of interest" description="Disordered" evidence="1">
    <location>
        <begin position="25"/>
        <end position="52"/>
    </location>
</feature>
<dbReference type="Pfam" id="PF20098">
    <property type="entry name" value="DUF6488"/>
    <property type="match status" value="1"/>
</dbReference>
<feature type="chain" id="PRO_5010274985" description="PepSY domain-containing protein" evidence="2">
    <location>
        <begin position="23"/>
        <end position="137"/>
    </location>
</feature>
<accession>A0A1I4MNL5</accession>
<evidence type="ECO:0000256" key="1">
    <source>
        <dbReference type="SAM" id="MobiDB-lite"/>
    </source>
</evidence>
<reference evidence="4" key="1">
    <citation type="submission" date="2016-10" db="EMBL/GenBank/DDBJ databases">
        <authorList>
            <person name="Varghese N."/>
            <person name="Submissions S."/>
        </authorList>
    </citation>
    <scope>NUCLEOTIDE SEQUENCE [LARGE SCALE GENOMIC DNA]</scope>
    <source>
        <strain evidence="4">Nm44</strain>
    </source>
</reference>
<dbReference type="InterPro" id="IPR045503">
    <property type="entry name" value="DUF6488"/>
</dbReference>
<dbReference type="RefSeq" id="WP_074904515.1">
    <property type="nucleotide sequence ID" value="NZ_FOUB01000011.1"/>
</dbReference>
<organism evidence="3 4">
    <name type="scientific">Nitrosomonas communis</name>
    <dbReference type="NCBI Taxonomy" id="44574"/>
    <lineage>
        <taxon>Bacteria</taxon>
        <taxon>Pseudomonadati</taxon>
        <taxon>Pseudomonadota</taxon>
        <taxon>Betaproteobacteria</taxon>
        <taxon>Nitrosomonadales</taxon>
        <taxon>Nitrosomonadaceae</taxon>
        <taxon>Nitrosomonas</taxon>
    </lineage>
</organism>
<protein>
    <recommendedName>
        <fullName evidence="5">PepSY domain-containing protein</fullName>
    </recommendedName>
</protein>